<dbReference type="Proteomes" id="UP000811365">
    <property type="component" value="Unassembled WGS sequence"/>
</dbReference>
<dbReference type="EMBL" id="JAGZYH010000049">
    <property type="protein sequence ID" value="MBS6622774.1"/>
    <property type="molecule type" value="Genomic_DNA"/>
</dbReference>
<name>A0A9E1GM06_9FIRM</name>
<comment type="caution">
    <text evidence="1">The sequence shown here is derived from an EMBL/GenBank/DDBJ whole genome shotgun (WGS) entry which is preliminary data.</text>
</comment>
<evidence type="ECO:0000313" key="2">
    <source>
        <dbReference type="Proteomes" id="UP000811365"/>
    </source>
</evidence>
<proteinExistence type="predicted"/>
<protein>
    <submittedName>
        <fullName evidence="1">Uncharacterized protein</fullName>
    </submittedName>
</protein>
<dbReference type="AlphaFoldDB" id="A0A9E1GM06"/>
<sequence length="62" mass="7244">MDQKNLRRASVLVTAQTLHHLRKMAGSDNPRDLGRELDKMMITERRKKAWKKRESAGTAVRR</sequence>
<accession>A0A9E1GM06</accession>
<evidence type="ECO:0000313" key="1">
    <source>
        <dbReference type="EMBL" id="MBS6622774.1"/>
    </source>
</evidence>
<gene>
    <name evidence="1" type="ORF">KH315_11530</name>
</gene>
<reference evidence="1" key="1">
    <citation type="submission" date="2021-02" db="EMBL/GenBank/DDBJ databases">
        <title>Infant gut strain persistence is associated with maternal origin, phylogeny, and functional potential including surface adhesion and iron acquisition.</title>
        <authorList>
            <person name="Lou Y.C."/>
        </authorList>
    </citation>
    <scope>NUCLEOTIDE SEQUENCE</scope>
    <source>
        <strain evidence="1">L2_039_000G1_dasL2_039_000G1_maxbin2.maxbin.077</strain>
    </source>
</reference>
<organism evidence="1 2">
    <name type="scientific">Faecalibacterium prausnitzii</name>
    <dbReference type="NCBI Taxonomy" id="853"/>
    <lineage>
        <taxon>Bacteria</taxon>
        <taxon>Bacillati</taxon>
        <taxon>Bacillota</taxon>
        <taxon>Clostridia</taxon>
        <taxon>Eubacteriales</taxon>
        <taxon>Oscillospiraceae</taxon>
        <taxon>Faecalibacterium</taxon>
    </lineage>
</organism>